<dbReference type="EMBL" id="MU152920">
    <property type="protein sequence ID" value="KAF9440063.1"/>
    <property type="molecule type" value="Genomic_DNA"/>
</dbReference>
<dbReference type="AlphaFoldDB" id="A0A9P6BW00"/>
<reference evidence="1" key="1">
    <citation type="submission" date="2020-11" db="EMBL/GenBank/DDBJ databases">
        <authorList>
            <consortium name="DOE Joint Genome Institute"/>
            <person name="Ahrendt S."/>
            <person name="Riley R."/>
            <person name="Andreopoulos W."/>
            <person name="Labutti K."/>
            <person name="Pangilinan J."/>
            <person name="Ruiz-Duenas F.J."/>
            <person name="Barrasa J.M."/>
            <person name="Sanchez-Garcia M."/>
            <person name="Camarero S."/>
            <person name="Miyauchi S."/>
            <person name="Serrano A."/>
            <person name="Linde D."/>
            <person name="Babiker R."/>
            <person name="Drula E."/>
            <person name="Ayuso-Fernandez I."/>
            <person name="Pacheco R."/>
            <person name="Padilla G."/>
            <person name="Ferreira P."/>
            <person name="Barriuso J."/>
            <person name="Kellner H."/>
            <person name="Castanera R."/>
            <person name="Alfaro M."/>
            <person name="Ramirez L."/>
            <person name="Pisabarro A.G."/>
            <person name="Kuo A."/>
            <person name="Tritt A."/>
            <person name="Lipzen A."/>
            <person name="He G."/>
            <person name="Yan M."/>
            <person name="Ng V."/>
            <person name="Cullen D."/>
            <person name="Martin F."/>
            <person name="Rosso M.-N."/>
            <person name="Henrissat B."/>
            <person name="Hibbett D."/>
            <person name="Martinez A.T."/>
            <person name="Grigoriev I.V."/>
        </authorList>
    </citation>
    <scope>NUCLEOTIDE SEQUENCE</scope>
    <source>
        <strain evidence="1">MF-IS2</strain>
    </source>
</reference>
<evidence type="ECO:0000313" key="2">
    <source>
        <dbReference type="Proteomes" id="UP000807342"/>
    </source>
</evidence>
<evidence type="ECO:0000313" key="1">
    <source>
        <dbReference type="EMBL" id="KAF9440063.1"/>
    </source>
</evidence>
<proteinExistence type="predicted"/>
<name>A0A9P6BW00_9AGAR</name>
<gene>
    <name evidence="1" type="ORF">P691DRAFT_688829</name>
</gene>
<dbReference type="InterPro" id="IPR043128">
    <property type="entry name" value="Rev_trsase/Diguanyl_cyclase"/>
</dbReference>
<dbReference type="Gene3D" id="3.30.70.270">
    <property type="match status" value="1"/>
</dbReference>
<dbReference type="OrthoDB" id="2966770at2759"/>
<keyword evidence="2" id="KW-1185">Reference proteome</keyword>
<dbReference type="InterPro" id="IPR043502">
    <property type="entry name" value="DNA/RNA_pol_sf"/>
</dbReference>
<accession>A0A9P6BW00</accession>
<sequence length="59" mass="6816">MINKDGIHPDDHKIEHIMNWLVPTSVKEVWQFLGLVCYLAAFLPQLAQFTQILNKLIPS</sequence>
<dbReference type="Proteomes" id="UP000807342">
    <property type="component" value="Unassembled WGS sequence"/>
</dbReference>
<protein>
    <submittedName>
        <fullName evidence="1">Uncharacterized protein</fullName>
    </submittedName>
</protein>
<dbReference type="SUPFAM" id="SSF56672">
    <property type="entry name" value="DNA/RNA polymerases"/>
    <property type="match status" value="1"/>
</dbReference>
<comment type="caution">
    <text evidence="1">The sequence shown here is derived from an EMBL/GenBank/DDBJ whole genome shotgun (WGS) entry which is preliminary data.</text>
</comment>
<organism evidence="1 2">
    <name type="scientific">Macrolepiota fuliginosa MF-IS2</name>
    <dbReference type="NCBI Taxonomy" id="1400762"/>
    <lineage>
        <taxon>Eukaryota</taxon>
        <taxon>Fungi</taxon>
        <taxon>Dikarya</taxon>
        <taxon>Basidiomycota</taxon>
        <taxon>Agaricomycotina</taxon>
        <taxon>Agaricomycetes</taxon>
        <taxon>Agaricomycetidae</taxon>
        <taxon>Agaricales</taxon>
        <taxon>Agaricineae</taxon>
        <taxon>Agaricaceae</taxon>
        <taxon>Macrolepiota</taxon>
    </lineage>
</organism>